<organism evidence="1 2">
    <name type="scientific">Dissostichus mawsoni</name>
    <name type="common">Antarctic cod</name>
    <dbReference type="NCBI Taxonomy" id="36200"/>
    <lineage>
        <taxon>Eukaryota</taxon>
        <taxon>Metazoa</taxon>
        <taxon>Chordata</taxon>
        <taxon>Craniata</taxon>
        <taxon>Vertebrata</taxon>
        <taxon>Euteleostomi</taxon>
        <taxon>Actinopterygii</taxon>
        <taxon>Neopterygii</taxon>
        <taxon>Teleostei</taxon>
        <taxon>Neoteleostei</taxon>
        <taxon>Acanthomorphata</taxon>
        <taxon>Eupercaria</taxon>
        <taxon>Perciformes</taxon>
        <taxon>Notothenioidei</taxon>
        <taxon>Nototheniidae</taxon>
        <taxon>Dissostichus</taxon>
    </lineage>
</organism>
<dbReference type="Proteomes" id="UP000518266">
    <property type="component" value="Unassembled WGS sequence"/>
</dbReference>
<evidence type="ECO:0000313" key="2">
    <source>
        <dbReference type="Proteomes" id="UP000518266"/>
    </source>
</evidence>
<dbReference type="AlphaFoldDB" id="A0A7J5YP87"/>
<keyword evidence="2" id="KW-1185">Reference proteome</keyword>
<evidence type="ECO:0000313" key="1">
    <source>
        <dbReference type="EMBL" id="KAF3851210.1"/>
    </source>
</evidence>
<comment type="caution">
    <text evidence="1">The sequence shown here is derived from an EMBL/GenBank/DDBJ whole genome shotgun (WGS) entry which is preliminary data.</text>
</comment>
<proteinExistence type="predicted"/>
<reference evidence="1 2" key="1">
    <citation type="submission" date="2020-03" db="EMBL/GenBank/DDBJ databases">
        <title>Dissostichus mawsoni Genome sequencing and assembly.</title>
        <authorList>
            <person name="Park H."/>
        </authorList>
    </citation>
    <scope>NUCLEOTIDE SEQUENCE [LARGE SCALE GENOMIC DNA]</scope>
    <source>
        <strain evidence="1">DM0001</strain>
        <tissue evidence="1">Muscle</tissue>
    </source>
</reference>
<gene>
    <name evidence="1" type="ORF">F7725_012982</name>
</gene>
<protein>
    <submittedName>
        <fullName evidence="1">Uncharacterized protein</fullName>
    </submittedName>
</protein>
<dbReference type="EMBL" id="JAAKFY010000010">
    <property type="protein sequence ID" value="KAF3851210.1"/>
    <property type="molecule type" value="Genomic_DNA"/>
</dbReference>
<name>A0A7J5YP87_DISMA</name>
<accession>A0A7J5YP87</accession>
<sequence>MASSSAVVKATWREGDSCLAPDPRDGTLREATIKRLTSISNTNDTTAWVRFTHLEKDAEDEEKKRRKLYLSQNS</sequence>